<dbReference type="PANTHER" id="PTHR46734">
    <property type="entry name" value="TELOMERIC REPEAT-BINDING FACTOR 1 TERF1"/>
    <property type="match status" value="1"/>
</dbReference>
<dbReference type="Proteomes" id="UP001530377">
    <property type="component" value="Unassembled WGS sequence"/>
</dbReference>
<dbReference type="InterPro" id="IPR017930">
    <property type="entry name" value="Myb_dom"/>
</dbReference>
<dbReference type="AlphaFoldDB" id="A0ABD3SP51"/>
<reference evidence="5 6" key="1">
    <citation type="submission" date="2024-10" db="EMBL/GenBank/DDBJ databases">
        <title>Updated reference genomes for cyclostephanoid diatoms.</title>
        <authorList>
            <person name="Roberts W.R."/>
            <person name="Alverson A.J."/>
        </authorList>
    </citation>
    <scope>NUCLEOTIDE SEQUENCE [LARGE SCALE GENOMIC DNA]</scope>
    <source>
        <strain evidence="5 6">AJA228-03</strain>
    </source>
</reference>
<dbReference type="PROSITE" id="PS51294">
    <property type="entry name" value="HTH_MYB"/>
    <property type="match status" value="1"/>
</dbReference>
<dbReference type="SMART" id="SM00717">
    <property type="entry name" value="SANT"/>
    <property type="match status" value="1"/>
</dbReference>
<protein>
    <submittedName>
        <fullName evidence="5">Uncharacterized protein</fullName>
    </submittedName>
</protein>
<accession>A0ABD3SP51</accession>
<dbReference type="PROSITE" id="PS50090">
    <property type="entry name" value="MYB_LIKE"/>
    <property type="match status" value="1"/>
</dbReference>
<sequence length="369" mass="41599">MRGSADHDDIPNFASYAVLARRLDHYMDSLERCDVEEEGVGREGALLDENSDAWRRLLMAKVVIDVCSRKTYPGVDSQDRRHALIDLPASWWRNLRSELERLRNGVLQGARMGGGRDIVVDDRPYECLNCQVEALEALAELRDRLRDAAAAVIVDNDREGALVRRFAKEYIDTSAALDGRLQMIGMIHYVDLFLPHRTLEVFAGDGTGDPVASLLDGIDNMIVMRVFPLQNVQVEVLRLLRHWEAAYLARPALFTTGYFVEGCRNSIASARGSKQKQPLRNIQGPRRPPVLASDSEGSSSKVDSPAAKKKRKKSVPYSNEEKRMLLEGVERFGVGKWAEILVHYDFNNRTSGNLKDLFRTLTKTKRTNS</sequence>
<name>A0ABD3SP51_9STRA</name>
<keyword evidence="1" id="KW-0539">Nucleus</keyword>
<dbReference type="SUPFAM" id="SSF46689">
    <property type="entry name" value="Homeodomain-like"/>
    <property type="match status" value="1"/>
</dbReference>
<dbReference type="Gene3D" id="1.10.246.220">
    <property type="match status" value="1"/>
</dbReference>
<dbReference type="InterPro" id="IPR052450">
    <property type="entry name" value="TRBD-Containing_Protein"/>
</dbReference>
<evidence type="ECO:0000313" key="6">
    <source>
        <dbReference type="Proteomes" id="UP001530377"/>
    </source>
</evidence>
<dbReference type="EMBL" id="JALLPB020000022">
    <property type="protein sequence ID" value="KAL3826367.1"/>
    <property type="molecule type" value="Genomic_DNA"/>
</dbReference>
<dbReference type="CDD" id="cd11660">
    <property type="entry name" value="SANT_TRF"/>
    <property type="match status" value="1"/>
</dbReference>
<evidence type="ECO:0000256" key="2">
    <source>
        <dbReference type="SAM" id="MobiDB-lite"/>
    </source>
</evidence>
<feature type="compositionally biased region" description="Low complexity" evidence="2">
    <location>
        <begin position="293"/>
        <end position="304"/>
    </location>
</feature>
<keyword evidence="6" id="KW-1185">Reference proteome</keyword>
<proteinExistence type="predicted"/>
<gene>
    <name evidence="5" type="ORF">ACHAXA_008575</name>
</gene>
<dbReference type="InterPro" id="IPR001005">
    <property type="entry name" value="SANT/Myb"/>
</dbReference>
<dbReference type="PANTHER" id="PTHR46734:SF1">
    <property type="entry name" value="TELOMERIC REPEAT-BINDING FACTOR 1"/>
    <property type="match status" value="1"/>
</dbReference>
<comment type="caution">
    <text evidence="5">The sequence shown here is derived from an EMBL/GenBank/DDBJ whole genome shotgun (WGS) entry which is preliminary data.</text>
</comment>
<feature type="domain" description="HTH myb-type" evidence="4">
    <location>
        <begin position="309"/>
        <end position="366"/>
    </location>
</feature>
<feature type="domain" description="Myb-like" evidence="3">
    <location>
        <begin position="309"/>
        <end position="362"/>
    </location>
</feature>
<organism evidence="5 6">
    <name type="scientific">Cyclostephanos tholiformis</name>
    <dbReference type="NCBI Taxonomy" id="382380"/>
    <lineage>
        <taxon>Eukaryota</taxon>
        <taxon>Sar</taxon>
        <taxon>Stramenopiles</taxon>
        <taxon>Ochrophyta</taxon>
        <taxon>Bacillariophyta</taxon>
        <taxon>Coscinodiscophyceae</taxon>
        <taxon>Thalassiosirophycidae</taxon>
        <taxon>Stephanodiscales</taxon>
        <taxon>Stephanodiscaceae</taxon>
        <taxon>Cyclostephanos</taxon>
    </lineage>
</organism>
<evidence type="ECO:0000259" key="4">
    <source>
        <dbReference type="PROSITE" id="PS51294"/>
    </source>
</evidence>
<dbReference type="InterPro" id="IPR009057">
    <property type="entry name" value="Homeodomain-like_sf"/>
</dbReference>
<feature type="region of interest" description="Disordered" evidence="2">
    <location>
        <begin position="270"/>
        <end position="319"/>
    </location>
</feature>
<evidence type="ECO:0000313" key="5">
    <source>
        <dbReference type="EMBL" id="KAL3826367.1"/>
    </source>
</evidence>
<evidence type="ECO:0000256" key="1">
    <source>
        <dbReference type="ARBA" id="ARBA00023242"/>
    </source>
</evidence>
<evidence type="ECO:0000259" key="3">
    <source>
        <dbReference type="PROSITE" id="PS50090"/>
    </source>
</evidence>